<reference evidence="18" key="1">
    <citation type="submission" date="2025-05" db="UniProtKB">
        <authorList>
            <consortium name="RefSeq"/>
        </authorList>
    </citation>
    <scope>NUCLEOTIDE SEQUENCE [LARGE SCALE GENOMIC DNA]</scope>
</reference>
<dbReference type="InterPro" id="IPR007110">
    <property type="entry name" value="Ig-like_dom"/>
</dbReference>
<sequence>MWLLGAWVLLSAAGAGSAQLLFSPTTFVERNICNKSILLPCIVTNLQTNNKKVMYVKWKIQGKLFFSFDGTRQAVRDPMFSSAKLVSELDLSKGVASILLDKEEAIVGNYSCEVTESNREGETTVELRNSTVVSCGEENISTPEENCGSWFLPVESACIIVLLFLAIIFCWAQLSVIASKFETVLHKKISIIIACGIFTIVAVVGVILFVPDGYTPGSRAGLGLIVVPTVILLPLQYLLFGMVLDSLSKTAYALIGLESLGYITAVAGFALCVSACPVLHGSVVIAGLAIMAIGALLSLVYVCFVGSRIRDHQPPRKAVEEPLNDAKGVMLERCVTKEKN</sequence>
<dbReference type="InterPro" id="IPR013783">
    <property type="entry name" value="Ig-like_fold"/>
</dbReference>
<evidence type="ECO:0000259" key="17">
    <source>
        <dbReference type="PROSITE" id="PS50835"/>
    </source>
</evidence>
<organism evidence="18 19">
    <name type="scientific">Apteryx mantelli</name>
    <name type="common">North Island brown kiwi</name>
    <dbReference type="NCBI Taxonomy" id="2696672"/>
    <lineage>
        <taxon>Eukaryota</taxon>
        <taxon>Metazoa</taxon>
        <taxon>Chordata</taxon>
        <taxon>Craniata</taxon>
        <taxon>Vertebrata</taxon>
        <taxon>Euteleostomi</taxon>
        <taxon>Archelosauria</taxon>
        <taxon>Archosauria</taxon>
        <taxon>Dinosauria</taxon>
        <taxon>Saurischia</taxon>
        <taxon>Theropoda</taxon>
        <taxon>Coelurosauria</taxon>
        <taxon>Aves</taxon>
        <taxon>Palaeognathae</taxon>
        <taxon>Apterygiformes</taxon>
        <taxon>Apterygidae</taxon>
        <taxon>Apteryx</taxon>
    </lineage>
</organism>
<feature type="transmembrane region" description="Helical" evidence="15">
    <location>
        <begin position="150"/>
        <end position="177"/>
    </location>
</feature>
<dbReference type="GeneID" id="106490696"/>
<keyword evidence="4" id="KW-0597">Phosphoprotein</keyword>
<evidence type="ECO:0000256" key="7">
    <source>
        <dbReference type="ARBA" id="ARBA00022889"/>
    </source>
</evidence>
<dbReference type="InterPro" id="IPR013270">
    <property type="entry name" value="CD47_Vset"/>
</dbReference>
<protein>
    <recommendedName>
        <fullName evidence="2">Leukocyte surface antigen CD47</fullName>
    </recommendedName>
    <alternativeName>
        <fullName evidence="14">Integrin-associated protein</fullName>
    </alternativeName>
</protein>
<dbReference type="PANTHER" id="PTHR10613:SF0">
    <property type="entry name" value="LEUKOCYTE SURFACE ANTIGEN CD47"/>
    <property type="match status" value="1"/>
</dbReference>
<keyword evidence="9 15" id="KW-0472">Membrane</keyword>
<keyword evidence="11" id="KW-0325">Glycoprotein</keyword>
<proteinExistence type="predicted"/>
<evidence type="ECO:0000256" key="12">
    <source>
        <dbReference type="ARBA" id="ARBA00023283"/>
    </source>
</evidence>
<accession>A0ABM4EVZ3</accession>
<evidence type="ECO:0000256" key="6">
    <source>
        <dbReference type="ARBA" id="ARBA00022729"/>
    </source>
</evidence>
<dbReference type="Pfam" id="PF04549">
    <property type="entry name" value="CD47"/>
    <property type="match status" value="1"/>
</dbReference>
<dbReference type="CDD" id="cd16090">
    <property type="entry name" value="IgV_CD47"/>
    <property type="match status" value="1"/>
</dbReference>
<dbReference type="InterPro" id="IPR006704">
    <property type="entry name" value="CD47"/>
</dbReference>
<name>A0ABM4EVZ3_9AVES</name>
<dbReference type="InterPro" id="IPR013147">
    <property type="entry name" value="CD47-like_TM"/>
</dbReference>
<feature type="signal peptide" evidence="16">
    <location>
        <begin position="1"/>
        <end position="18"/>
    </location>
</feature>
<dbReference type="RefSeq" id="XP_067156867.1">
    <property type="nucleotide sequence ID" value="XM_067300766.1"/>
</dbReference>
<evidence type="ECO:0000256" key="1">
    <source>
        <dbReference type="ARBA" id="ARBA00004651"/>
    </source>
</evidence>
<evidence type="ECO:0000256" key="16">
    <source>
        <dbReference type="SAM" id="SignalP"/>
    </source>
</evidence>
<keyword evidence="5 15" id="KW-0812">Transmembrane</keyword>
<comment type="subcellular location">
    <subcellularLocation>
        <location evidence="1">Cell membrane</location>
        <topology evidence="1">Multi-pass membrane protein</topology>
    </subcellularLocation>
</comment>
<evidence type="ECO:0000256" key="9">
    <source>
        <dbReference type="ARBA" id="ARBA00023136"/>
    </source>
</evidence>
<keyword evidence="13" id="KW-0393">Immunoglobulin domain</keyword>
<feature type="transmembrane region" description="Helical" evidence="15">
    <location>
        <begin position="189"/>
        <end position="210"/>
    </location>
</feature>
<gene>
    <name evidence="19" type="primary">CD47</name>
</gene>
<evidence type="ECO:0000256" key="14">
    <source>
        <dbReference type="ARBA" id="ARBA00033289"/>
    </source>
</evidence>
<dbReference type="Proteomes" id="UP001652627">
    <property type="component" value="Chromosome 1"/>
</dbReference>
<reference evidence="19" key="2">
    <citation type="submission" date="2025-08" db="UniProtKB">
        <authorList>
            <consortium name="RefSeq"/>
        </authorList>
    </citation>
    <scope>IDENTIFICATION</scope>
    <source>
        <tissue evidence="19">Blood</tissue>
    </source>
</reference>
<keyword evidence="3" id="KW-1003">Cell membrane</keyword>
<keyword evidence="8 15" id="KW-1133">Transmembrane helix</keyword>
<keyword evidence="10" id="KW-1015">Disulfide bond</keyword>
<evidence type="ECO:0000256" key="10">
    <source>
        <dbReference type="ARBA" id="ARBA00023157"/>
    </source>
</evidence>
<dbReference type="PANTHER" id="PTHR10613">
    <property type="entry name" value="LEUKOCYTE SURFACE ANTIGEN CD47"/>
    <property type="match status" value="1"/>
</dbReference>
<keyword evidence="7" id="KW-0130">Cell adhesion</keyword>
<evidence type="ECO:0000313" key="19">
    <source>
        <dbReference type="RefSeq" id="XP_067156867.1"/>
    </source>
</evidence>
<dbReference type="Gene3D" id="2.60.40.10">
    <property type="entry name" value="Immunoglobulins"/>
    <property type="match status" value="1"/>
</dbReference>
<evidence type="ECO:0000256" key="13">
    <source>
        <dbReference type="ARBA" id="ARBA00023319"/>
    </source>
</evidence>
<keyword evidence="12" id="KW-0873">Pyrrolidone carboxylic acid</keyword>
<feature type="transmembrane region" description="Helical" evidence="15">
    <location>
        <begin position="222"/>
        <end position="244"/>
    </location>
</feature>
<dbReference type="InterPro" id="IPR037805">
    <property type="entry name" value="IgV_CD47"/>
</dbReference>
<evidence type="ECO:0000256" key="8">
    <source>
        <dbReference type="ARBA" id="ARBA00022989"/>
    </source>
</evidence>
<evidence type="ECO:0000256" key="2">
    <source>
        <dbReference type="ARBA" id="ARBA00015454"/>
    </source>
</evidence>
<evidence type="ECO:0000256" key="3">
    <source>
        <dbReference type="ARBA" id="ARBA00022475"/>
    </source>
</evidence>
<dbReference type="PROSITE" id="PS50835">
    <property type="entry name" value="IG_LIKE"/>
    <property type="match status" value="1"/>
</dbReference>
<keyword evidence="18" id="KW-1185">Reference proteome</keyword>
<dbReference type="Pfam" id="PF08204">
    <property type="entry name" value="V-set_CD47"/>
    <property type="match status" value="1"/>
</dbReference>
<feature type="transmembrane region" description="Helical" evidence="15">
    <location>
        <begin position="283"/>
        <end position="307"/>
    </location>
</feature>
<evidence type="ECO:0000256" key="5">
    <source>
        <dbReference type="ARBA" id="ARBA00022692"/>
    </source>
</evidence>
<evidence type="ECO:0000256" key="11">
    <source>
        <dbReference type="ARBA" id="ARBA00023180"/>
    </source>
</evidence>
<feature type="chain" id="PRO_5047394927" description="Leukocyte surface antigen CD47" evidence="16">
    <location>
        <begin position="19"/>
        <end position="340"/>
    </location>
</feature>
<feature type="transmembrane region" description="Helical" evidence="15">
    <location>
        <begin position="251"/>
        <end position="271"/>
    </location>
</feature>
<evidence type="ECO:0000256" key="15">
    <source>
        <dbReference type="SAM" id="Phobius"/>
    </source>
</evidence>
<evidence type="ECO:0000256" key="4">
    <source>
        <dbReference type="ARBA" id="ARBA00022553"/>
    </source>
</evidence>
<feature type="domain" description="Ig-like" evidence="17">
    <location>
        <begin position="24"/>
        <end position="128"/>
    </location>
</feature>
<keyword evidence="6 16" id="KW-0732">Signal</keyword>
<evidence type="ECO:0000313" key="18">
    <source>
        <dbReference type="Proteomes" id="UP001652627"/>
    </source>
</evidence>